<dbReference type="SUPFAM" id="SSF51556">
    <property type="entry name" value="Metallo-dependent hydrolases"/>
    <property type="match status" value="1"/>
</dbReference>
<organism evidence="3 4">
    <name type="scientific">Arthrobacter russicus</name>
    <dbReference type="NCBI Taxonomy" id="172040"/>
    <lineage>
        <taxon>Bacteria</taxon>
        <taxon>Bacillati</taxon>
        <taxon>Actinomycetota</taxon>
        <taxon>Actinomycetes</taxon>
        <taxon>Micrococcales</taxon>
        <taxon>Micrococcaceae</taxon>
        <taxon>Arthrobacter</taxon>
    </lineage>
</organism>
<keyword evidence="4" id="KW-1185">Reference proteome</keyword>
<dbReference type="InterPro" id="IPR032466">
    <property type="entry name" value="Metal_Hydrolase"/>
</dbReference>
<feature type="signal peptide" evidence="1">
    <location>
        <begin position="1"/>
        <end position="26"/>
    </location>
</feature>
<dbReference type="RefSeq" id="WP_309800707.1">
    <property type="nucleotide sequence ID" value="NZ_BAAAHY010000006.1"/>
</dbReference>
<dbReference type="Gene3D" id="3.10.310.70">
    <property type="match status" value="1"/>
</dbReference>
<name>A0ABU1JIB1_9MICC</name>
<dbReference type="Gene3D" id="3.20.20.140">
    <property type="entry name" value="Metal-dependent hydrolases"/>
    <property type="match status" value="1"/>
</dbReference>
<dbReference type="SUPFAM" id="SSF51338">
    <property type="entry name" value="Composite domain of metallo-dependent hydrolases"/>
    <property type="match status" value="1"/>
</dbReference>
<protein>
    <submittedName>
        <fullName evidence="3">Amidohydrolase YtcJ</fullName>
    </submittedName>
</protein>
<evidence type="ECO:0000259" key="2">
    <source>
        <dbReference type="Pfam" id="PF07969"/>
    </source>
</evidence>
<evidence type="ECO:0000256" key="1">
    <source>
        <dbReference type="SAM" id="SignalP"/>
    </source>
</evidence>
<keyword evidence="1" id="KW-0732">Signal</keyword>
<dbReference type="PANTHER" id="PTHR22642:SF2">
    <property type="entry name" value="PROTEIN LONG AFTER FAR-RED 3"/>
    <property type="match status" value="1"/>
</dbReference>
<gene>
    <name evidence="3" type="ORF">JOE69_003350</name>
</gene>
<dbReference type="InterPro" id="IPR011059">
    <property type="entry name" value="Metal-dep_hydrolase_composite"/>
</dbReference>
<dbReference type="EMBL" id="JAVDQF010000001">
    <property type="protein sequence ID" value="MDR6271112.1"/>
    <property type="molecule type" value="Genomic_DNA"/>
</dbReference>
<dbReference type="Gene3D" id="2.30.40.10">
    <property type="entry name" value="Urease, subunit C, domain 1"/>
    <property type="match status" value="1"/>
</dbReference>
<feature type="chain" id="PRO_5045999603" evidence="1">
    <location>
        <begin position="27"/>
        <end position="568"/>
    </location>
</feature>
<feature type="domain" description="Amidohydrolase 3" evidence="2">
    <location>
        <begin position="90"/>
        <end position="566"/>
    </location>
</feature>
<sequence>MQAISRRSLVKVAGTGFALTGLAASAAAPAAASTAPRSQSPQDAVLFHSGSVLTMDPACPEASAVLVRGNRIAAVGGNELRRSAKGARSIDLRGGTLLPGINDSHFHFAQYALTRPPLTVDLGAAVTIAQMQSAIRAAVQRQPDPESWIKCFGLDLELFSAAERASLNRRDIDAVAEAHPVAIRESSSHITIVNSRALELAGIRGGEDPGVGLDAQGQPTGVLYEAAQNLVNGVVPPYTAEEHRTALAQSFGQLHRLGLTSYTEPVIGPGMGDGTGLGMDTLAVYLELARAGKLPMRVDIQLAPVGQSGGRAAQFRDFLDAWKAPSGIDGRWLRIESVKAFADGLDDPLNTGGDSPEERRQELFDIARTVHERGFQLGVHVIGPDDTGITVEALLAAQAQNTRPDPRHYLIHGYWIGKDSLRAAAQGGIGLNMQPSFFVRGVPPTVPGRALLPYRSALDAGVVAMASSDAPVAAPDWREHVALLATRRNLDGNQTAPEQKIRLVEALGCYTSRPAWQNRAEQWKGTVSVGKVADLCVLDRNLLRSDPARLPQAEVVKTMIDGGFVYEA</sequence>
<evidence type="ECO:0000313" key="4">
    <source>
        <dbReference type="Proteomes" id="UP001185069"/>
    </source>
</evidence>
<dbReference type="Pfam" id="PF07969">
    <property type="entry name" value="Amidohydro_3"/>
    <property type="match status" value="1"/>
</dbReference>
<evidence type="ECO:0000313" key="3">
    <source>
        <dbReference type="EMBL" id="MDR6271112.1"/>
    </source>
</evidence>
<dbReference type="PANTHER" id="PTHR22642">
    <property type="entry name" value="IMIDAZOLONEPROPIONASE"/>
    <property type="match status" value="1"/>
</dbReference>
<reference evidence="3 4" key="1">
    <citation type="submission" date="2023-07" db="EMBL/GenBank/DDBJ databases">
        <title>Sequencing the genomes of 1000 actinobacteria strains.</title>
        <authorList>
            <person name="Klenk H.-P."/>
        </authorList>
    </citation>
    <scope>NUCLEOTIDE SEQUENCE [LARGE SCALE GENOMIC DNA]</scope>
    <source>
        <strain evidence="3 4">DSM 14555</strain>
    </source>
</reference>
<comment type="caution">
    <text evidence="3">The sequence shown here is derived from an EMBL/GenBank/DDBJ whole genome shotgun (WGS) entry which is preliminary data.</text>
</comment>
<dbReference type="InterPro" id="IPR006311">
    <property type="entry name" value="TAT_signal"/>
</dbReference>
<dbReference type="InterPro" id="IPR013108">
    <property type="entry name" value="Amidohydro_3"/>
</dbReference>
<proteinExistence type="predicted"/>
<dbReference type="PROSITE" id="PS51318">
    <property type="entry name" value="TAT"/>
    <property type="match status" value="1"/>
</dbReference>
<dbReference type="Proteomes" id="UP001185069">
    <property type="component" value="Unassembled WGS sequence"/>
</dbReference>
<accession>A0ABU1JIB1</accession>